<proteinExistence type="predicted"/>
<dbReference type="EMBL" id="QEHR01000001">
    <property type="protein sequence ID" value="PVW17218.1"/>
    <property type="molecule type" value="Genomic_DNA"/>
</dbReference>
<evidence type="ECO:0000256" key="5">
    <source>
        <dbReference type="ARBA" id="ARBA00022645"/>
    </source>
</evidence>
<evidence type="ECO:0000256" key="3">
    <source>
        <dbReference type="ARBA" id="ARBA00022475"/>
    </source>
</evidence>
<dbReference type="Proteomes" id="UP000245962">
    <property type="component" value="Unassembled WGS sequence"/>
</dbReference>
<dbReference type="RefSeq" id="WP_116692965.1">
    <property type="nucleotide sequence ID" value="NZ_QEHR01000001.1"/>
</dbReference>
<dbReference type="InterPro" id="IPR050515">
    <property type="entry name" value="Beta-lactam/transpept"/>
</dbReference>
<protein>
    <submittedName>
        <fullName evidence="16">Penicillin-binding protein 2</fullName>
    </submittedName>
</protein>
<evidence type="ECO:0000256" key="1">
    <source>
        <dbReference type="ARBA" id="ARBA00004167"/>
    </source>
</evidence>
<evidence type="ECO:0000256" key="13">
    <source>
        <dbReference type="ARBA" id="ARBA00023316"/>
    </source>
</evidence>
<evidence type="ECO:0000313" key="17">
    <source>
        <dbReference type="Proteomes" id="UP000245962"/>
    </source>
</evidence>
<dbReference type="GO" id="GO:0008658">
    <property type="term" value="F:penicillin binding"/>
    <property type="evidence" value="ECO:0007669"/>
    <property type="project" value="InterPro"/>
</dbReference>
<reference evidence="16 17" key="1">
    <citation type="submission" date="2018-04" db="EMBL/GenBank/DDBJ databases">
        <title>Marixanthomonas spongiae HN-E44 sp. nov., isolated from a marine sponge.</title>
        <authorList>
            <person name="Luo L."/>
            <person name="Zhuang L."/>
        </authorList>
    </citation>
    <scope>NUCLEOTIDE SEQUENCE [LARGE SCALE GENOMIC DNA]</scope>
    <source>
        <strain evidence="16 17">HN-E44</strain>
    </source>
</reference>
<accession>A0A2U0I7Z9</accession>
<evidence type="ECO:0000256" key="6">
    <source>
        <dbReference type="ARBA" id="ARBA00022670"/>
    </source>
</evidence>
<dbReference type="GO" id="GO:0005886">
    <property type="term" value="C:plasma membrane"/>
    <property type="evidence" value="ECO:0007669"/>
    <property type="project" value="UniProtKB-SubCell"/>
</dbReference>
<organism evidence="16 17">
    <name type="scientific">Marixanthomonas spongiae</name>
    <dbReference type="NCBI Taxonomy" id="2174845"/>
    <lineage>
        <taxon>Bacteria</taxon>
        <taxon>Pseudomonadati</taxon>
        <taxon>Bacteroidota</taxon>
        <taxon>Flavobacteriia</taxon>
        <taxon>Flavobacteriales</taxon>
        <taxon>Flavobacteriaceae</taxon>
        <taxon>Marixanthomonas</taxon>
    </lineage>
</organism>
<keyword evidence="17" id="KW-1185">Reference proteome</keyword>
<dbReference type="PANTHER" id="PTHR30627">
    <property type="entry name" value="PEPTIDOGLYCAN D,D-TRANSPEPTIDASE"/>
    <property type="match status" value="1"/>
</dbReference>
<keyword evidence="10" id="KW-0573">Peptidoglycan synthesis</keyword>
<dbReference type="AlphaFoldDB" id="A0A2U0I7Z9"/>
<dbReference type="SUPFAM" id="SSF56519">
    <property type="entry name" value="Penicillin binding protein dimerisation domain"/>
    <property type="match status" value="1"/>
</dbReference>
<keyword evidence="3" id="KW-1003">Cell membrane</keyword>
<keyword evidence="13" id="KW-0961">Cell wall biogenesis/degradation</keyword>
<feature type="domain" description="Penicillin-binding protein dimerisation" evidence="15">
    <location>
        <begin position="46"/>
        <end position="207"/>
    </location>
</feature>
<dbReference type="InterPro" id="IPR005311">
    <property type="entry name" value="PBP_dimer"/>
</dbReference>
<keyword evidence="12" id="KW-0472">Membrane</keyword>
<comment type="caution">
    <text evidence="16">The sequence shown here is derived from an EMBL/GenBank/DDBJ whole genome shotgun (WGS) entry which is preliminary data.</text>
</comment>
<dbReference type="Gene3D" id="3.30.1390.30">
    <property type="entry name" value="Penicillin-binding protein 2a, domain 3"/>
    <property type="match status" value="1"/>
</dbReference>
<dbReference type="GO" id="GO:0009002">
    <property type="term" value="F:serine-type D-Ala-D-Ala carboxypeptidase activity"/>
    <property type="evidence" value="ECO:0007669"/>
    <property type="project" value="InterPro"/>
</dbReference>
<dbReference type="Gene3D" id="3.90.1310.10">
    <property type="entry name" value="Penicillin-binding protein 2a (Domain 2)"/>
    <property type="match status" value="1"/>
</dbReference>
<evidence type="ECO:0000256" key="7">
    <source>
        <dbReference type="ARBA" id="ARBA00022692"/>
    </source>
</evidence>
<feature type="domain" description="Penicillin-binding protein transpeptidase" evidence="14">
    <location>
        <begin position="247"/>
        <end position="577"/>
    </location>
</feature>
<dbReference type="Gene3D" id="3.40.710.10">
    <property type="entry name" value="DD-peptidase/beta-lactamase superfamily"/>
    <property type="match status" value="1"/>
</dbReference>
<evidence type="ECO:0000256" key="10">
    <source>
        <dbReference type="ARBA" id="ARBA00022984"/>
    </source>
</evidence>
<name>A0A2U0I7Z9_9FLAO</name>
<dbReference type="InterPro" id="IPR036138">
    <property type="entry name" value="PBP_dimer_sf"/>
</dbReference>
<keyword evidence="7" id="KW-0812">Transmembrane</keyword>
<dbReference type="Pfam" id="PF03717">
    <property type="entry name" value="PBP_dimer"/>
    <property type="match status" value="1"/>
</dbReference>
<gene>
    <name evidence="16" type="primary">mrdA</name>
    <name evidence="16" type="ORF">DDV96_01500</name>
</gene>
<keyword evidence="9" id="KW-0133">Cell shape</keyword>
<dbReference type="GO" id="GO:0071972">
    <property type="term" value="F:peptidoglycan L,D-transpeptidase activity"/>
    <property type="evidence" value="ECO:0007669"/>
    <property type="project" value="TreeGrafter"/>
</dbReference>
<evidence type="ECO:0000259" key="15">
    <source>
        <dbReference type="Pfam" id="PF03717"/>
    </source>
</evidence>
<evidence type="ECO:0000256" key="11">
    <source>
        <dbReference type="ARBA" id="ARBA00022989"/>
    </source>
</evidence>
<evidence type="ECO:0000256" key="4">
    <source>
        <dbReference type="ARBA" id="ARBA00022519"/>
    </source>
</evidence>
<evidence type="ECO:0000256" key="12">
    <source>
        <dbReference type="ARBA" id="ARBA00023136"/>
    </source>
</evidence>
<keyword evidence="5" id="KW-0121">Carboxypeptidase</keyword>
<dbReference type="InterPro" id="IPR017790">
    <property type="entry name" value="Penicillin-binding_protein_2"/>
</dbReference>
<dbReference type="SUPFAM" id="SSF56601">
    <property type="entry name" value="beta-lactamase/transpeptidase-like"/>
    <property type="match status" value="1"/>
</dbReference>
<keyword evidence="8" id="KW-0378">Hydrolase</keyword>
<dbReference type="GO" id="GO:0071555">
    <property type="term" value="P:cell wall organization"/>
    <property type="evidence" value="ECO:0007669"/>
    <property type="project" value="UniProtKB-KW"/>
</dbReference>
<sequence length="620" mass="70501">MRKILLLVVVLITGVVFAGRLFYLQVYDTSFQQLSQNNAVKVLYDYPQRGYIFDRNGELLVSNQPSYDVMVIPREVKPLDTTEFCKLLKITKGRFDTILQKAHVYSPRLPSVVIPQLTKSEYAFLSEKMYKYEGFYIQKRSLRDYQVAHSANVLGYIAEVNKRIIKENPYYQMGELIGKQGVELQYEELLRGVKGVKYIQKDRFNRDIGPFNNGAFDTLPKKGKDLTLTIDEKLQEYGEKLMVNKRGGIVAIEPETGEILSLVTAPNYDPGLLVGRERSKNFTRLWYDTIAKPLFDRGLQGEYPPGSPFKTLTALIGMQEAVIDSQEHIACHGGYFYGRGRKLACHRHPSPLAMVGGIANSCNTYFCTVYRRSIEKYPTPQKGMNAWENHLESFGLGHYLGYDLPSGRPGKIPDAETYNRMYPNNNWYATATISNAIGQGEVLMTPIQMANFTAAIANRGWYYTPHVIKKIEGTDTIPSEYTTKHQTTIDPKYFEPVVEGMHQVYTSGTAYYIGIPDIEICGKTGTAENFIRVDGKRMQLTDHSIFVAFAPKDNPKIALAVFVENGYWGSRWAGRIAGLMIEKYLKGEITRKDMEKYVLEGSLEEEYAKPYSGEPFKINR</sequence>
<comment type="subcellular location">
    <subcellularLocation>
        <location evidence="2">Cell membrane</location>
    </subcellularLocation>
    <subcellularLocation>
        <location evidence="1">Membrane</location>
        <topology evidence="1">Single-pass membrane protein</topology>
    </subcellularLocation>
</comment>
<dbReference type="OrthoDB" id="9766847at2"/>
<dbReference type="PANTHER" id="PTHR30627:SF2">
    <property type="entry name" value="PEPTIDOGLYCAN D,D-TRANSPEPTIDASE MRDA"/>
    <property type="match status" value="1"/>
</dbReference>
<dbReference type="Pfam" id="PF00905">
    <property type="entry name" value="Transpeptidase"/>
    <property type="match status" value="1"/>
</dbReference>
<dbReference type="NCBIfam" id="TIGR03423">
    <property type="entry name" value="pbp2_mrdA"/>
    <property type="match status" value="1"/>
</dbReference>
<evidence type="ECO:0000256" key="9">
    <source>
        <dbReference type="ARBA" id="ARBA00022960"/>
    </source>
</evidence>
<dbReference type="GO" id="GO:0006508">
    <property type="term" value="P:proteolysis"/>
    <property type="evidence" value="ECO:0007669"/>
    <property type="project" value="UniProtKB-KW"/>
</dbReference>
<keyword evidence="6" id="KW-0645">Protease</keyword>
<evidence type="ECO:0000256" key="2">
    <source>
        <dbReference type="ARBA" id="ARBA00004236"/>
    </source>
</evidence>
<evidence type="ECO:0000259" key="14">
    <source>
        <dbReference type="Pfam" id="PF00905"/>
    </source>
</evidence>
<evidence type="ECO:0000256" key="8">
    <source>
        <dbReference type="ARBA" id="ARBA00022801"/>
    </source>
</evidence>
<keyword evidence="11" id="KW-1133">Transmembrane helix</keyword>
<dbReference type="GO" id="GO:0008360">
    <property type="term" value="P:regulation of cell shape"/>
    <property type="evidence" value="ECO:0007669"/>
    <property type="project" value="UniProtKB-KW"/>
</dbReference>
<evidence type="ECO:0000313" key="16">
    <source>
        <dbReference type="EMBL" id="PVW17218.1"/>
    </source>
</evidence>
<keyword evidence="4" id="KW-0997">Cell inner membrane</keyword>
<dbReference type="GO" id="GO:0009252">
    <property type="term" value="P:peptidoglycan biosynthetic process"/>
    <property type="evidence" value="ECO:0007669"/>
    <property type="project" value="UniProtKB-KW"/>
</dbReference>
<dbReference type="InterPro" id="IPR012338">
    <property type="entry name" value="Beta-lactam/transpept-like"/>
</dbReference>
<dbReference type="InterPro" id="IPR001460">
    <property type="entry name" value="PCN-bd_Tpept"/>
</dbReference>